<name>B3QUF6_CHLT3</name>
<dbReference type="InterPro" id="IPR018841">
    <property type="entry name" value="DUF2442"/>
</dbReference>
<dbReference type="AlphaFoldDB" id="B3QUF6"/>
<sequence>MNSLAIVEREAAASNVEVTEDELIVSLFDGRRISVPITWYPRLFHGTVEERSTYELMGRGTGIHWPLLDEDISVSGLLKGNPSFESERSLQNWLDDKAAKNSL</sequence>
<dbReference type="eggNOG" id="ENOG5032YT2">
    <property type="taxonomic scope" value="Bacteria"/>
</dbReference>
<dbReference type="Gene3D" id="3.30.2020.40">
    <property type="entry name" value="Uncharacterised protein PF10387, DUF2442"/>
    <property type="match status" value="1"/>
</dbReference>
<evidence type="ECO:0000313" key="1">
    <source>
        <dbReference type="EMBL" id="ACF14405.1"/>
    </source>
</evidence>
<accession>B3QUF6</accession>
<dbReference type="EMBL" id="CP001100">
    <property type="protein sequence ID" value="ACF14405.1"/>
    <property type="molecule type" value="Genomic_DNA"/>
</dbReference>
<dbReference type="KEGG" id="cts:Ctha_1951"/>
<reference evidence="1 2" key="1">
    <citation type="submission" date="2008-06" db="EMBL/GenBank/DDBJ databases">
        <title>Complete sequence of Chloroherpeton thalassium ATCC 35110.</title>
        <authorList>
            <consortium name="US DOE Joint Genome Institute"/>
            <person name="Lucas S."/>
            <person name="Copeland A."/>
            <person name="Lapidus A."/>
            <person name="Glavina del Rio T."/>
            <person name="Dalin E."/>
            <person name="Tice H."/>
            <person name="Bruce D."/>
            <person name="Goodwin L."/>
            <person name="Pitluck S."/>
            <person name="Schmutz J."/>
            <person name="Larimer F."/>
            <person name="Land M."/>
            <person name="Hauser L."/>
            <person name="Kyrpides N."/>
            <person name="Mikhailova N."/>
            <person name="Liu Z."/>
            <person name="Li T."/>
            <person name="Zhao F."/>
            <person name="Overmann J."/>
            <person name="Bryant D.A."/>
            <person name="Richardson P."/>
        </authorList>
    </citation>
    <scope>NUCLEOTIDE SEQUENCE [LARGE SCALE GENOMIC DNA]</scope>
    <source>
        <strain evidence="2">ATCC 35110 / GB-78</strain>
    </source>
</reference>
<gene>
    <name evidence="1" type="ordered locus">Ctha_1951</name>
</gene>
<dbReference type="OrthoDB" id="9807561at2"/>
<dbReference type="HOGENOM" id="CLU_177114_1_0_10"/>
<evidence type="ECO:0000313" key="2">
    <source>
        <dbReference type="Proteomes" id="UP000001208"/>
    </source>
</evidence>
<evidence type="ECO:0008006" key="3">
    <source>
        <dbReference type="Google" id="ProtNLM"/>
    </source>
</evidence>
<dbReference type="RefSeq" id="WP_012500488.1">
    <property type="nucleotide sequence ID" value="NC_011026.1"/>
</dbReference>
<dbReference type="STRING" id="517418.Ctha_1951"/>
<organism evidence="1 2">
    <name type="scientific">Chloroherpeton thalassium (strain ATCC 35110 / GB-78)</name>
    <dbReference type="NCBI Taxonomy" id="517418"/>
    <lineage>
        <taxon>Bacteria</taxon>
        <taxon>Pseudomonadati</taxon>
        <taxon>Chlorobiota</taxon>
        <taxon>Chlorobiia</taxon>
        <taxon>Chlorobiales</taxon>
        <taxon>Chloroherpetonaceae</taxon>
        <taxon>Chloroherpeton</taxon>
    </lineage>
</organism>
<proteinExistence type="predicted"/>
<protein>
    <recommendedName>
        <fullName evidence="3">DUF2442 domain-containing protein</fullName>
    </recommendedName>
</protein>
<dbReference type="Pfam" id="PF10387">
    <property type="entry name" value="DUF2442"/>
    <property type="match status" value="1"/>
</dbReference>
<keyword evidence="2" id="KW-1185">Reference proteome</keyword>
<dbReference type="Proteomes" id="UP000001208">
    <property type="component" value="Chromosome"/>
</dbReference>